<dbReference type="GO" id="GO:0016491">
    <property type="term" value="F:oxidoreductase activity"/>
    <property type="evidence" value="ECO:0007669"/>
    <property type="project" value="InterPro"/>
</dbReference>
<protein>
    <submittedName>
        <fullName evidence="2">Peroxiredoxin-like family protein</fullName>
    </submittedName>
</protein>
<dbReference type="AlphaFoldDB" id="A0AAN0NL74"/>
<name>A0AAN0NL74_9RHOB</name>
<keyword evidence="3" id="KW-1185">Reference proteome</keyword>
<feature type="domain" description="Thioredoxin" evidence="1">
    <location>
        <begin position="6"/>
        <end position="168"/>
    </location>
</feature>
<dbReference type="InterPro" id="IPR036249">
    <property type="entry name" value="Thioredoxin-like_sf"/>
</dbReference>
<dbReference type="KEGG" id="yrh:AABB31_06325"/>
<reference evidence="3" key="1">
    <citation type="submission" date="2024-04" db="EMBL/GenBank/DDBJ databases">
        <title>Phylogenomic analyses of a clade within the roseobacter group suggest taxonomic reassignments of species of the genera Aestuariivita, Citreicella, Loktanella, Nautella, Pelagibaca, Ruegeria, Thalassobius, Thiobacimonas and Tropicibacter, and the proposal o.</title>
        <authorList>
            <person name="Jeon C.O."/>
        </authorList>
    </citation>
    <scope>NUCLEOTIDE SEQUENCE [LARGE SCALE GENOMIC DNA]</scope>
    <source>
        <strain evidence="3">SS1-5</strain>
    </source>
</reference>
<dbReference type="GO" id="GO:0016209">
    <property type="term" value="F:antioxidant activity"/>
    <property type="evidence" value="ECO:0007669"/>
    <property type="project" value="InterPro"/>
</dbReference>
<dbReference type="Gene3D" id="3.40.30.10">
    <property type="entry name" value="Glutaredoxin"/>
    <property type="match status" value="1"/>
</dbReference>
<evidence type="ECO:0000313" key="3">
    <source>
        <dbReference type="Proteomes" id="UP001470809"/>
    </source>
</evidence>
<dbReference type="RefSeq" id="WP_342077791.1">
    <property type="nucleotide sequence ID" value="NZ_CP151767.2"/>
</dbReference>
<evidence type="ECO:0000259" key="1">
    <source>
        <dbReference type="PROSITE" id="PS51352"/>
    </source>
</evidence>
<sequence length="178" mass="19173">MTAQKIPAGAAFPDIVVPGLDGESIALGQPRDGRDWQMVVVYRGKHCPMCTSYLKELTTLLPEFHALGVDVVAVSADPKAKAQDQMAAVTPNFPVGYDLSIAQMHALGLYVSEPRSPQETDKPFAEPGIFVVNADGQVQVTDISNAPFARPDLKTLLGGLRFIRNPENNYPIRGTLAA</sequence>
<proteinExistence type="predicted"/>
<dbReference type="Pfam" id="PF00578">
    <property type="entry name" value="AhpC-TSA"/>
    <property type="match status" value="1"/>
</dbReference>
<accession>A0AAN0NL74</accession>
<evidence type="ECO:0000313" key="2">
    <source>
        <dbReference type="EMBL" id="WZU68502.1"/>
    </source>
</evidence>
<dbReference type="EMBL" id="CP151767">
    <property type="protein sequence ID" value="WZU68502.1"/>
    <property type="molecule type" value="Genomic_DNA"/>
</dbReference>
<dbReference type="Proteomes" id="UP001470809">
    <property type="component" value="Chromosome"/>
</dbReference>
<organism evidence="2 3">
    <name type="scientific">Yoonia rhodophyticola</name>
    <dbReference type="NCBI Taxonomy" id="3137370"/>
    <lineage>
        <taxon>Bacteria</taxon>
        <taxon>Pseudomonadati</taxon>
        <taxon>Pseudomonadota</taxon>
        <taxon>Alphaproteobacteria</taxon>
        <taxon>Rhodobacterales</taxon>
        <taxon>Paracoccaceae</taxon>
        <taxon>Yoonia</taxon>
    </lineage>
</organism>
<dbReference type="InterPro" id="IPR000866">
    <property type="entry name" value="AhpC/TSA"/>
</dbReference>
<dbReference type="CDD" id="cd02970">
    <property type="entry name" value="PRX_like2"/>
    <property type="match status" value="1"/>
</dbReference>
<gene>
    <name evidence="2" type="ORF">AABB31_06325</name>
</gene>
<dbReference type="InterPro" id="IPR013766">
    <property type="entry name" value="Thioredoxin_domain"/>
</dbReference>
<dbReference type="SUPFAM" id="SSF52833">
    <property type="entry name" value="Thioredoxin-like"/>
    <property type="match status" value="1"/>
</dbReference>
<reference evidence="2 3" key="2">
    <citation type="submission" date="2024-08" db="EMBL/GenBank/DDBJ databases">
        <title>Phylogenomic analyses of a clade within the roseobacter group suggest taxonomic reassignments of species of the genera Aestuariivita, Citreicella, Loktanella, Nautella, Pelagibaca, Ruegeria, Thalassobius, Thiobacimonas and Tropicibacter, and the proposal o.</title>
        <authorList>
            <person name="Jeon C.O."/>
        </authorList>
    </citation>
    <scope>NUCLEOTIDE SEQUENCE [LARGE SCALE GENOMIC DNA]</scope>
    <source>
        <strain evidence="2 3">SS1-5</strain>
    </source>
</reference>
<dbReference type="PROSITE" id="PS51352">
    <property type="entry name" value="THIOREDOXIN_2"/>
    <property type="match status" value="1"/>
</dbReference>